<dbReference type="SUPFAM" id="SSF48239">
    <property type="entry name" value="Terpenoid cyclases/Protein prenyltransferases"/>
    <property type="match status" value="1"/>
</dbReference>
<dbReference type="CDD" id="cd00684">
    <property type="entry name" value="Terpene_cyclase_plant_C1"/>
    <property type="match status" value="1"/>
</dbReference>
<comment type="cofactor">
    <cofactor evidence="1">
        <name>Mg(2+)</name>
        <dbReference type="ChEBI" id="CHEBI:18420"/>
    </cofactor>
</comment>
<feature type="domain" description="Terpene synthase metal-binding" evidence="6">
    <location>
        <begin position="165"/>
        <end position="216"/>
    </location>
</feature>
<dbReference type="GO" id="GO:0000287">
    <property type="term" value="F:magnesium ion binding"/>
    <property type="evidence" value="ECO:0007669"/>
    <property type="project" value="InterPro"/>
</dbReference>
<evidence type="ECO:0000256" key="4">
    <source>
        <dbReference type="ARBA" id="ARBA00023239"/>
    </source>
</evidence>
<name>A0AAE1WRZ8_9LAMI</name>
<keyword evidence="3" id="KW-0479">Metal-binding</keyword>
<dbReference type="InterPro" id="IPR008930">
    <property type="entry name" value="Terpenoid_cyclase/PrenylTrfase"/>
</dbReference>
<accession>A0AAE1WRZ8</accession>
<dbReference type="InterPro" id="IPR050148">
    <property type="entry name" value="Terpene_synthase-like"/>
</dbReference>
<dbReference type="InterPro" id="IPR036965">
    <property type="entry name" value="Terpene_synth_N_sf"/>
</dbReference>
<protein>
    <submittedName>
        <fullName evidence="7">Germacrene-D synthase</fullName>
    </submittedName>
</protein>
<evidence type="ECO:0000313" key="8">
    <source>
        <dbReference type="Proteomes" id="UP001289374"/>
    </source>
</evidence>
<dbReference type="PANTHER" id="PTHR31225:SF221">
    <property type="entry name" value="(-)-GERMACRENE D SYNTHASE"/>
    <property type="match status" value="1"/>
</dbReference>
<evidence type="ECO:0000256" key="3">
    <source>
        <dbReference type="ARBA" id="ARBA00022723"/>
    </source>
</evidence>
<comment type="pathway">
    <text evidence="2">Secondary metabolite biosynthesis; terpenoid biosynthesis.</text>
</comment>
<comment type="caution">
    <text evidence="7">The sequence shown here is derived from an EMBL/GenBank/DDBJ whole genome shotgun (WGS) entry which is preliminary data.</text>
</comment>
<reference evidence="7" key="1">
    <citation type="submission" date="2020-06" db="EMBL/GenBank/DDBJ databases">
        <authorList>
            <person name="Li T."/>
            <person name="Hu X."/>
            <person name="Zhang T."/>
            <person name="Song X."/>
            <person name="Zhang H."/>
            <person name="Dai N."/>
            <person name="Sheng W."/>
            <person name="Hou X."/>
            <person name="Wei L."/>
        </authorList>
    </citation>
    <scope>NUCLEOTIDE SEQUENCE</scope>
    <source>
        <strain evidence="7">K16</strain>
        <tissue evidence="7">Leaf</tissue>
    </source>
</reference>
<gene>
    <name evidence="7" type="ORF">Sango_1321500</name>
</gene>
<feature type="domain" description="Terpene synthase metal-binding" evidence="6">
    <location>
        <begin position="217"/>
        <end position="277"/>
    </location>
</feature>
<dbReference type="InterPro" id="IPR044814">
    <property type="entry name" value="Terpene_cyclase_plant_C1"/>
</dbReference>
<dbReference type="Pfam" id="PF01397">
    <property type="entry name" value="Terpene_synth"/>
    <property type="match status" value="1"/>
</dbReference>
<reference evidence="7" key="2">
    <citation type="journal article" date="2024" name="Plant">
        <title>Genomic evolution and insights into agronomic trait innovations of Sesamum species.</title>
        <authorList>
            <person name="Miao H."/>
            <person name="Wang L."/>
            <person name="Qu L."/>
            <person name="Liu H."/>
            <person name="Sun Y."/>
            <person name="Le M."/>
            <person name="Wang Q."/>
            <person name="Wei S."/>
            <person name="Zheng Y."/>
            <person name="Lin W."/>
            <person name="Duan Y."/>
            <person name="Cao H."/>
            <person name="Xiong S."/>
            <person name="Wang X."/>
            <person name="Wei L."/>
            <person name="Li C."/>
            <person name="Ma Q."/>
            <person name="Ju M."/>
            <person name="Zhao R."/>
            <person name="Li G."/>
            <person name="Mu C."/>
            <person name="Tian Q."/>
            <person name="Mei H."/>
            <person name="Zhang T."/>
            <person name="Gao T."/>
            <person name="Zhang H."/>
        </authorList>
    </citation>
    <scope>NUCLEOTIDE SEQUENCE</scope>
    <source>
        <strain evidence="7">K16</strain>
    </source>
</reference>
<dbReference type="GO" id="GO:0016102">
    <property type="term" value="P:diterpenoid biosynthetic process"/>
    <property type="evidence" value="ECO:0007669"/>
    <property type="project" value="InterPro"/>
</dbReference>
<dbReference type="InterPro" id="IPR008949">
    <property type="entry name" value="Isoprenoid_synthase_dom_sf"/>
</dbReference>
<dbReference type="Pfam" id="PF03936">
    <property type="entry name" value="Terpene_synth_C"/>
    <property type="match status" value="3"/>
</dbReference>
<dbReference type="AlphaFoldDB" id="A0AAE1WRZ8"/>
<dbReference type="PANTHER" id="PTHR31225">
    <property type="entry name" value="OS04G0344100 PROTEIN-RELATED"/>
    <property type="match status" value="1"/>
</dbReference>
<proteinExistence type="predicted"/>
<dbReference type="GO" id="GO:0010333">
    <property type="term" value="F:terpene synthase activity"/>
    <property type="evidence" value="ECO:0007669"/>
    <property type="project" value="InterPro"/>
</dbReference>
<feature type="domain" description="Terpene synthase metal-binding" evidence="6">
    <location>
        <begin position="279"/>
        <end position="347"/>
    </location>
</feature>
<keyword evidence="8" id="KW-1185">Reference proteome</keyword>
<dbReference type="Gene3D" id="1.10.600.10">
    <property type="entry name" value="Farnesyl Diphosphate Synthase"/>
    <property type="match status" value="2"/>
</dbReference>
<sequence>MHARHFLERSNEDNDLRVVALRFRLLRQQGYRVSCDVFNKFMDDEGKFKDSLITNVEGMLELYEAAHFGVSGEEILDKALEFSSSYLQSSASHTTSSLSALVNEALQFPIRKNLTRLAARKFISIYQEDASRNEILLNFAKLDFNIVQKIHQKELSDITRWWEALDSANKFPFARNRVVECYFWILGVYFEPQYNVARRMLTKVIALTSIIDDIYDWDVNDLEQLPPYMGICYKALLDVYLEMEAEVENGGGSYRVQYAKEEMKKLVRAYLEEAKWVYITKEDFDWVTSEPLIVRASCIICRLMDDMVGLEFEQKVTAVDCYMNEYGASKKETFAEFWKQVKKAWKDINEECLEPLPASMPVLMRVVNLARVINLLYERDDEYANSNTKTKQIVRSVLVDPIAV</sequence>
<feature type="domain" description="Terpene synthase N-terminal" evidence="5">
    <location>
        <begin position="10"/>
        <end position="106"/>
    </location>
</feature>
<dbReference type="InterPro" id="IPR005630">
    <property type="entry name" value="Terpene_synthase_metal-bd"/>
</dbReference>
<dbReference type="EMBL" id="JACGWL010000007">
    <property type="protein sequence ID" value="KAK4398460.1"/>
    <property type="molecule type" value="Genomic_DNA"/>
</dbReference>
<evidence type="ECO:0000259" key="6">
    <source>
        <dbReference type="Pfam" id="PF03936"/>
    </source>
</evidence>
<dbReference type="Proteomes" id="UP001289374">
    <property type="component" value="Unassembled WGS sequence"/>
</dbReference>
<evidence type="ECO:0000256" key="2">
    <source>
        <dbReference type="ARBA" id="ARBA00004721"/>
    </source>
</evidence>
<dbReference type="Gene3D" id="1.50.10.130">
    <property type="entry name" value="Terpene synthase, N-terminal domain"/>
    <property type="match status" value="1"/>
</dbReference>
<evidence type="ECO:0000259" key="5">
    <source>
        <dbReference type="Pfam" id="PF01397"/>
    </source>
</evidence>
<evidence type="ECO:0000313" key="7">
    <source>
        <dbReference type="EMBL" id="KAK4398460.1"/>
    </source>
</evidence>
<dbReference type="InterPro" id="IPR001906">
    <property type="entry name" value="Terpene_synth_N"/>
</dbReference>
<dbReference type="SUPFAM" id="SSF48576">
    <property type="entry name" value="Terpenoid synthases"/>
    <property type="match status" value="1"/>
</dbReference>
<evidence type="ECO:0000256" key="1">
    <source>
        <dbReference type="ARBA" id="ARBA00001946"/>
    </source>
</evidence>
<organism evidence="7 8">
    <name type="scientific">Sesamum angolense</name>
    <dbReference type="NCBI Taxonomy" id="2727404"/>
    <lineage>
        <taxon>Eukaryota</taxon>
        <taxon>Viridiplantae</taxon>
        <taxon>Streptophyta</taxon>
        <taxon>Embryophyta</taxon>
        <taxon>Tracheophyta</taxon>
        <taxon>Spermatophyta</taxon>
        <taxon>Magnoliopsida</taxon>
        <taxon>eudicotyledons</taxon>
        <taxon>Gunneridae</taxon>
        <taxon>Pentapetalae</taxon>
        <taxon>asterids</taxon>
        <taxon>lamiids</taxon>
        <taxon>Lamiales</taxon>
        <taxon>Pedaliaceae</taxon>
        <taxon>Sesamum</taxon>
    </lineage>
</organism>
<keyword evidence="4" id="KW-0456">Lyase</keyword>